<sequence>EEWPVIITKKDPLPEAEEKDGETGKLEKYFSPEAGEGG</sequence>
<feature type="compositionally biased region" description="Basic and acidic residues" evidence="1">
    <location>
        <begin position="21"/>
        <end position="30"/>
    </location>
</feature>
<evidence type="ECO:0000259" key="2">
    <source>
        <dbReference type="Pfam" id="PF11953"/>
    </source>
</evidence>
<name>A0A0F9A6A0_9ZZZZ</name>
<feature type="region of interest" description="Disordered" evidence="1">
    <location>
        <begin position="1"/>
        <end position="38"/>
    </location>
</feature>
<dbReference type="EMBL" id="LAZR01044267">
    <property type="protein sequence ID" value="KKL05079.1"/>
    <property type="molecule type" value="Genomic_DNA"/>
</dbReference>
<feature type="non-terminal residue" evidence="3">
    <location>
        <position position="1"/>
    </location>
</feature>
<dbReference type="InterPro" id="IPR022569">
    <property type="entry name" value="Fd_C"/>
</dbReference>
<reference evidence="3" key="1">
    <citation type="journal article" date="2015" name="Nature">
        <title>Complex archaea that bridge the gap between prokaryotes and eukaryotes.</title>
        <authorList>
            <person name="Spang A."/>
            <person name="Saw J.H."/>
            <person name="Jorgensen S.L."/>
            <person name="Zaremba-Niedzwiedzka K."/>
            <person name="Martijn J."/>
            <person name="Lind A.E."/>
            <person name="van Eijk R."/>
            <person name="Schleper C."/>
            <person name="Guy L."/>
            <person name="Ettema T.J."/>
        </authorList>
    </citation>
    <scope>NUCLEOTIDE SEQUENCE</scope>
</reference>
<evidence type="ECO:0000256" key="1">
    <source>
        <dbReference type="SAM" id="MobiDB-lite"/>
    </source>
</evidence>
<comment type="caution">
    <text evidence="3">The sequence shown here is derived from an EMBL/GenBank/DDBJ whole genome shotgun (WGS) entry which is preliminary data.</text>
</comment>
<proteinExistence type="predicted"/>
<feature type="domain" description="Ferredoxin C-terminal" evidence="2">
    <location>
        <begin position="1"/>
        <end position="31"/>
    </location>
</feature>
<gene>
    <name evidence="3" type="ORF">LCGC14_2609660</name>
</gene>
<protein>
    <recommendedName>
        <fullName evidence="2">Ferredoxin C-terminal domain-containing protein</fullName>
    </recommendedName>
</protein>
<evidence type="ECO:0000313" key="3">
    <source>
        <dbReference type="EMBL" id="KKL05079.1"/>
    </source>
</evidence>
<dbReference type="AlphaFoldDB" id="A0A0F9A6A0"/>
<dbReference type="Pfam" id="PF11953">
    <property type="entry name" value="DUF3470"/>
    <property type="match status" value="1"/>
</dbReference>
<accession>A0A0F9A6A0</accession>
<organism evidence="3">
    <name type="scientific">marine sediment metagenome</name>
    <dbReference type="NCBI Taxonomy" id="412755"/>
    <lineage>
        <taxon>unclassified sequences</taxon>
        <taxon>metagenomes</taxon>
        <taxon>ecological metagenomes</taxon>
    </lineage>
</organism>